<dbReference type="PROSITE" id="PS51462">
    <property type="entry name" value="NUDIX"/>
    <property type="match status" value="1"/>
</dbReference>
<dbReference type="AlphaFoldDB" id="A0A0B5QBY6"/>
<dbReference type="KEGG" id="cbei:LF65_01869"/>
<protein>
    <submittedName>
        <fullName evidence="5">Isopentenyldiphosphate isomerase</fullName>
    </submittedName>
    <submittedName>
        <fullName evidence="4">NUDIX domain-containing protein</fullName>
    </submittedName>
    <submittedName>
        <fullName evidence="3">NUDIX hydrolase</fullName>
    </submittedName>
</protein>
<reference evidence="6" key="1">
    <citation type="submission" date="2014-12" db="EMBL/GenBank/DDBJ databases">
        <title>Genome sequence of Clostridium beijerinckii strain 59B.</title>
        <authorList>
            <person name="Little G.T."/>
            <person name="Minton N.P."/>
        </authorList>
    </citation>
    <scope>NUCLEOTIDE SEQUENCE [LARGE SCALE GENOMIC DNA]</scope>
    <source>
        <strain evidence="6">59B</strain>
    </source>
</reference>
<dbReference type="Proteomes" id="UP000821656">
    <property type="component" value="Unassembled WGS sequence"/>
</dbReference>
<accession>A0A0B5QBY6</accession>
<dbReference type="STRING" id="1520.LF65_01869"/>
<dbReference type="PROSITE" id="PS00893">
    <property type="entry name" value="NUDIX_BOX"/>
    <property type="match status" value="1"/>
</dbReference>
<dbReference type="InterPro" id="IPR020084">
    <property type="entry name" value="NUDIX_hydrolase_CS"/>
</dbReference>
<gene>
    <name evidence="5" type="ORF">DFH45_000258</name>
    <name evidence="4" type="ORF">HGI39_06220</name>
    <name evidence="3" type="ORF">LF65_01869</name>
</gene>
<feature type="domain" description="Nudix hydrolase" evidence="2">
    <location>
        <begin position="28"/>
        <end position="156"/>
    </location>
</feature>
<dbReference type="EMBL" id="JABSXK010000001">
    <property type="protein sequence ID" value="NRV07295.1"/>
    <property type="molecule type" value="Genomic_DNA"/>
</dbReference>
<dbReference type="Pfam" id="PF00293">
    <property type="entry name" value="NUDIX"/>
    <property type="match status" value="1"/>
</dbReference>
<evidence type="ECO:0000313" key="4">
    <source>
        <dbReference type="EMBL" id="MBC2474311.1"/>
    </source>
</evidence>
<evidence type="ECO:0000256" key="1">
    <source>
        <dbReference type="ARBA" id="ARBA00022801"/>
    </source>
</evidence>
<dbReference type="GO" id="GO:0016853">
    <property type="term" value="F:isomerase activity"/>
    <property type="evidence" value="ECO:0007669"/>
    <property type="project" value="UniProtKB-KW"/>
</dbReference>
<reference evidence="4" key="3">
    <citation type="submission" date="2020-04" db="EMBL/GenBank/DDBJ databases">
        <authorList>
            <person name="Brown S."/>
        </authorList>
    </citation>
    <scope>NUCLEOTIDE SEQUENCE</scope>
    <source>
        <strain evidence="4">DJ015</strain>
    </source>
</reference>
<dbReference type="GO" id="GO:0016787">
    <property type="term" value="F:hydrolase activity"/>
    <property type="evidence" value="ECO:0007669"/>
    <property type="project" value="UniProtKB-KW"/>
</dbReference>
<evidence type="ECO:0000313" key="5">
    <source>
        <dbReference type="EMBL" id="NRV07295.1"/>
    </source>
</evidence>
<evidence type="ECO:0000259" key="2">
    <source>
        <dbReference type="PROSITE" id="PS51462"/>
    </source>
</evidence>
<dbReference type="RefSeq" id="WP_041895770.1">
    <property type="nucleotide sequence ID" value="NZ_BKAK01000003.1"/>
</dbReference>
<reference evidence="5" key="4">
    <citation type="submission" date="2020-05" db="EMBL/GenBank/DDBJ databases">
        <title>Genomic insights into acetone-butanol-ethanol (ABE) fermentation by sequencing solventogenic clostridia strains.</title>
        <authorList>
            <person name="Brown S."/>
        </authorList>
    </citation>
    <scope>NUCLEOTIDE SEQUENCE</scope>
    <source>
        <strain evidence="5">DJ126</strain>
    </source>
</reference>
<dbReference type="Proteomes" id="UP000031866">
    <property type="component" value="Chromosome"/>
</dbReference>
<dbReference type="Proteomes" id="UP001194098">
    <property type="component" value="Unassembled WGS sequence"/>
</dbReference>
<dbReference type="EMBL" id="JABAGV010000011">
    <property type="protein sequence ID" value="MBC2474311.1"/>
    <property type="molecule type" value="Genomic_DNA"/>
</dbReference>
<dbReference type="SUPFAM" id="SSF55811">
    <property type="entry name" value="Nudix"/>
    <property type="match status" value="1"/>
</dbReference>
<dbReference type="CDD" id="cd04693">
    <property type="entry name" value="NUDIX_Hydrolase"/>
    <property type="match status" value="1"/>
</dbReference>
<sequence>MELRDIYNNKGYKTGVRKERSEKLEDGEYYLATEVWIINNSSKILIQQRSSNKDVLPNMWGLTTGCMVSGENTAEGALREVKEEIGLSIEKDELNFIRRIFRENSIWDIYFVYKNVELSKLILQKEEVSNVKFVSIEEFNNMLLSGELFEYPEIYDMLSLVKDKVSEY</sequence>
<keyword evidence="1 3" id="KW-0378">Hydrolase</keyword>
<dbReference type="GeneID" id="66344620"/>
<proteinExistence type="predicted"/>
<organism evidence="3 6">
    <name type="scientific">Clostridium beijerinckii</name>
    <name type="common">Clostridium MP</name>
    <dbReference type="NCBI Taxonomy" id="1520"/>
    <lineage>
        <taxon>Bacteria</taxon>
        <taxon>Bacillati</taxon>
        <taxon>Bacillota</taxon>
        <taxon>Clostridia</taxon>
        <taxon>Eubacteriales</taxon>
        <taxon>Clostridiaceae</taxon>
        <taxon>Clostridium</taxon>
    </lineage>
</organism>
<dbReference type="InterPro" id="IPR000086">
    <property type="entry name" value="NUDIX_hydrolase_dom"/>
</dbReference>
<dbReference type="OrthoDB" id="9786032at2"/>
<dbReference type="Gene3D" id="3.90.79.10">
    <property type="entry name" value="Nucleoside Triphosphate Pyrophosphohydrolase"/>
    <property type="match status" value="1"/>
</dbReference>
<dbReference type="PANTHER" id="PTHR10885:SF0">
    <property type="entry name" value="ISOPENTENYL-DIPHOSPHATE DELTA-ISOMERASE"/>
    <property type="match status" value="1"/>
</dbReference>
<dbReference type="InterPro" id="IPR015797">
    <property type="entry name" value="NUDIX_hydrolase-like_dom_sf"/>
</dbReference>
<reference evidence="3" key="2">
    <citation type="submission" date="2016-02" db="EMBL/GenBank/DDBJ databases">
        <title>Genome sequence of Clostridium beijerinckii strain 59B.</title>
        <authorList>
            <person name="Little G.T."/>
            <person name="Minton N.P."/>
        </authorList>
    </citation>
    <scope>NUCLEOTIDE SEQUENCE</scope>
    <source>
        <strain evidence="3">NCIMB 14988</strain>
    </source>
</reference>
<dbReference type="EMBL" id="CP010086">
    <property type="protein sequence ID" value="AJG98470.1"/>
    <property type="molecule type" value="Genomic_DNA"/>
</dbReference>
<reference evidence="4" key="5">
    <citation type="journal article" date="2022" name="Nat. Biotechnol.">
        <title>Carbon-negative production of acetone and isopropanol by gas fermentation at industrial pilot scale.</title>
        <authorList>
            <person name="Liew F.E."/>
            <person name="Nogle R."/>
            <person name="Abdalla T."/>
            <person name="Rasor B.J."/>
            <person name="Canter C."/>
            <person name="Jensen R.O."/>
            <person name="Wang L."/>
            <person name="Strutz J."/>
            <person name="Chirania P."/>
            <person name="De Tissera S."/>
            <person name="Mueller A.P."/>
            <person name="Ruan Z."/>
            <person name="Gao A."/>
            <person name="Tran L."/>
            <person name="Engle N.L."/>
            <person name="Bromley J.C."/>
            <person name="Daniell J."/>
            <person name="Conrado R."/>
            <person name="Tschaplinski T.J."/>
            <person name="Giannone R.J."/>
            <person name="Hettich R.L."/>
            <person name="Karim A.S."/>
            <person name="Simpson S.D."/>
            <person name="Brown S.D."/>
            <person name="Leang C."/>
            <person name="Jewett M.C."/>
            <person name="Kopke M."/>
        </authorList>
    </citation>
    <scope>NUCLEOTIDE SEQUENCE</scope>
    <source>
        <strain evidence="4">DJ015</strain>
    </source>
</reference>
<evidence type="ECO:0000313" key="6">
    <source>
        <dbReference type="Proteomes" id="UP000031866"/>
    </source>
</evidence>
<name>A0A0B5QBY6_CLOBE</name>
<keyword evidence="5" id="KW-0413">Isomerase</keyword>
<dbReference type="PANTHER" id="PTHR10885">
    <property type="entry name" value="ISOPENTENYL-DIPHOSPHATE DELTA-ISOMERASE"/>
    <property type="match status" value="1"/>
</dbReference>
<evidence type="ECO:0000313" key="3">
    <source>
        <dbReference type="EMBL" id="AJG98470.1"/>
    </source>
</evidence>